<reference evidence="2 3" key="2">
    <citation type="submission" date="2012-04" db="EMBL/GenBank/DDBJ databases">
        <title>The Genome Sequence of Bartonella rochalimae BMGH.</title>
        <authorList>
            <consortium name="The Broad Institute Genome Sequencing Platform"/>
            <consortium name="The Broad Institute Genome Sequencing Center for Infectious Disease"/>
            <person name="Feldgarden M."/>
            <person name="Kirby J."/>
            <person name="Kosoy M."/>
            <person name="Birtles R."/>
            <person name="Probert W.S."/>
            <person name="Chiaraviglio L."/>
            <person name="Walker B."/>
            <person name="Young S.K."/>
            <person name="Zeng Q."/>
            <person name="Gargeya S."/>
            <person name="Fitzgerald M."/>
            <person name="Haas B."/>
            <person name="Abouelleil A."/>
            <person name="Alvarado L."/>
            <person name="Arachchi H.M."/>
            <person name="Berlin A.M."/>
            <person name="Chapman S.B."/>
            <person name="Goldberg J."/>
            <person name="Griggs A."/>
            <person name="Gujja S."/>
            <person name="Hansen M."/>
            <person name="Howarth C."/>
            <person name="Imamovic A."/>
            <person name="Larimer J."/>
            <person name="McCowen C."/>
            <person name="Montmayeur A."/>
            <person name="Murphy C."/>
            <person name="Neiman D."/>
            <person name="Pearson M."/>
            <person name="Priest M."/>
            <person name="Roberts A."/>
            <person name="Saif S."/>
            <person name="Shea T."/>
            <person name="Sisk P."/>
            <person name="Sykes S."/>
            <person name="Wortman J."/>
            <person name="Nusbaum C."/>
            <person name="Birren B."/>
        </authorList>
    </citation>
    <scope>NUCLEOTIDE SEQUENCE [LARGE SCALE GENOMIC DNA]</scope>
    <source>
        <strain evidence="2 3">ATCC BAA-1498</strain>
    </source>
</reference>
<evidence type="ECO:0000313" key="2">
    <source>
        <dbReference type="EMBL" id="KEC54806.1"/>
    </source>
</evidence>
<dbReference type="RefSeq" id="WP_035006587.1">
    <property type="nucleotide sequence ID" value="NZ_KL407337.1"/>
</dbReference>
<dbReference type="AlphaFoldDB" id="E6YNA0"/>
<dbReference type="EMBL" id="AHPK01000015">
    <property type="protein sequence ID" value="KEC54806.1"/>
    <property type="molecule type" value="Genomic_DNA"/>
</dbReference>
<gene>
    <name evidence="1" type="ORF">BARRO_120112</name>
    <name evidence="2" type="ORF">O99_00905</name>
</gene>
<protein>
    <submittedName>
        <fullName evidence="1">Uncharacterized protein</fullName>
    </submittedName>
</protein>
<sequence>MKNIPFVKEDEILIILCEDEINDTYDGPLEREEVIELVENKYDDVVRLLRLDLRSLHADDVSEKIAELYMNMKIRDGYDQDEQVAPFIFNSDAYHAYLDQKIAQEYEDNLYGSYEKQHRLRWSDVLNEY</sequence>
<dbReference type="PATRIC" id="fig|685782.3.peg.940"/>
<evidence type="ECO:0000313" key="3">
    <source>
        <dbReference type="Proteomes" id="UP000027336"/>
    </source>
</evidence>
<proteinExistence type="predicted"/>
<name>E6YNA0_9HYPH</name>
<keyword evidence="3" id="KW-1185">Reference proteome</keyword>
<accession>E6YNA0</accession>
<dbReference type="EMBL" id="FN645466">
    <property type="protein sequence ID" value="CBI78338.1"/>
    <property type="molecule type" value="Genomic_DNA"/>
</dbReference>
<dbReference type="OrthoDB" id="7924470at2"/>
<evidence type="ECO:0000313" key="1">
    <source>
        <dbReference type="EMBL" id="CBI78338.1"/>
    </source>
</evidence>
<dbReference type="Proteomes" id="UP000027336">
    <property type="component" value="Unassembled WGS sequence"/>
</dbReference>
<reference evidence="1" key="1">
    <citation type="journal article" date="2011" name="PLoS Genet.">
        <title>Parallel evolution of a type IV secretion system in radiating lineages of the host-restricted bacterial pathogen Bartonella.</title>
        <authorList>
            <person name="Engel P."/>
            <person name="Salzburger W."/>
            <person name="Liesch M."/>
            <person name="Chang C.C."/>
            <person name="Maruyama S."/>
            <person name="Lanz C."/>
            <person name="Calteau A."/>
            <person name="Lajus A."/>
            <person name="Medigue C."/>
            <person name="Schuster S.C."/>
            <person name="Dehio C."/>
        </authorList>
    </citation>
    <scope>NUCLEOTIDE SEQUENCE</scope>
    <source>
        <strain evidence="1">ATCC BAA-1498</strain>
    </source>
</reference>
<organism evidence="1">
    <name type="scientific">Bartonella rochalimae ATCC BAA-1498</name>
    <dbReference type="NCBI Taxonomy" id="685782"/>
    <lineage>
        <taxon>Bacteria</taxon>
        <taxon>Pseudomonadati</taxon>
        <taxon>Pseudomonadota</taxon>
        <taxon>Alphaproteobacteria</taxon>
        <taxon>Hyphomicrobiales</taxon>
        <taxon>Bartonellaceae</taxon>
        <taxon>Bartonella</taxon>
    </lineage>
</organism>
<dbReference type="HOGENOM" id="CLU_142707_0_0_5"/>
<dbReference type="eggNOG" id="ENOG50301JK">
    <property type="taxonomic scope" value="Bacteria"/>
</dbReference>